<keyword evidence="6 12" id="KW-0067">ATP-binding</keyword>
<dbReference type="CDD" id="cd04334">
    <property type="entry name" value="ProRS-INS"/>
    <property type="match status" value="1"/>
</dbReference>
<dbReference type="GO" id="GO:0005829">
    <property type="term" value="C:cytosol"/>
    <property type="evidence" value="ECO:0007669"/>
    <property type="project" value="TreeGrafter"/>
</dbReference>
<dbReference type="InterPro" id="IPR023717">
    <property type="entry name" value="Pro-tRNA-Synthase_IIa_type1"/>
</dbReference>
<dbReference type="PROSITE" id="PS50862">
    <property type="entry name" value="AA_TRNA_LIGASE_II"/>
    <property type="match status" value="1"/>
</dbReference>
<dbReference type="GO" id="GO:0004827">
    <property type="term" value="F:proline-tRNA ligase activity"/>
    <property type="evidence" value="ECO:0007669"/>
    <property type="project" value="UniProtKB-UniRule"/>
</dbReference>
<keyword evidence="5 12" id="KW-0547">Nucleotide-binding</keyword>
<dbReference type="FunFam" id="3.30.930.10:FF:000065">
    <property type="entry name" value="Proline--tRNA ligase"/>
    <property type="match status" value="1"/>
</dbReference>
<dbReference type="NCBIfam" id="NF006625">
    <property type="entry name" value="PRK09194.1"/>
    <property type="match status" value="1"/>
</dbReference>
<dbReference type="CDD" id="cd00861">
    <property type="entry name" value="ProRS_anticodon_short"/>
    <property type="match status" value="1"/>
</dbReference>
<dbReference type="FunFam" id="3.40.50.800:FF:000011">
    <property type="entry name" value="Proline--tRNA ligase"/>
    <property type="match status" value="1"/>
</dbReference>
<evidence type="ECO:0000256" key="3">
    <source>
        <dbReference type="ARBA" id="ARBA00022490"/>
    </source>
</evidence>
<dbReference type="InterPro" id="IPR045864">
    <property type="entry name" value="aa-tRNA-synth_II/BPL/LPL"/>
</dbReference>
<dbReference type="InterPro" id="IPR002316">
    <property type="entry name" value="Pro-tRNA-ligase_IIa"/>
</dbReference>
<dbReference type="SUPFAM" id="SSF52954">
    <property type="entry name" value="Class II aaRS ABD-related"/>
    <property type="match status" value="1"/>
</dbReference>
<dbReference type="Proteomes" id="UP000660110">
    <property type="component" value="Unassembled WGS sequence"/>
</dbReference>
<dbReference type="AlphaFoldDB" id="A0A917AZJ6"/>
<dbReference type="InterPro" id="IPR004500">
    <property type="entry name" value="Pro-tRNA-synth_IIa_bac-type"/>
</dbReference>
<dbReference type="Gene3D" id="3.30.930.10">
    <property type="entry name" value="Bira Bifunctional Protein, Domain 2"/>
    <property type="match status" value="2"/>
</dbReference>
<comment type="similarity">
    <text evidence="11 12">Belongs to the class-II aminoacyl-tRNA synthetase family. ProS type 1 subfamily.</text>
</comment>
<comment type="subcellular location">
    <subcellularLocation>
        <location evidence="1 12">Cytoplasm</location>
    </subcellularLocation>
</comment>
<dbReference type="SUPFAM" id="SSF55826">
    <property type="entry name" value="YbaK/ProRS associated domain"/>
    <property type="match status" value="1"/>
</dbReference>
<evidence type="ECO:0000256" key="2">
    <source>
        <dbReference type="ARBA" id="ARBA00011738"/>
    </source>
</evidence>
<proteinExistence type="inferred from homology"/>
<dbReference type="NCBIfam" id="TIGR00409">
    <property type="entry name" value="proS_fam_II"/>
    <property type="match status" value="1"/>
</dbReference>
<dbReference type="InterPro" id="IPR002314">
    <property type="entry name" value="aa-tRNA-synt_IIb"/>
</dbReference>
<dbReference type="InterPro" id="IPR006195">
    <property type="entry name" value="aa-tRNA-synth_II"/>
</dbReference>
<keyword evidence="4 12" id="KW-0436">Ligase</keyword>
<keyword evidence="8 12" id="KW-0030">Aminoacyl-tRNA synthetase</keyword>
<evidence type="ECO:0000256" key="9">
    <source>
        <dbReference type="ARBA" id="ARBA00047671"/>
    </source>
</evidence>
<keyword evidence="3 12" id="KW-0963">Cytoplasm</keyword>
<dbReference type="Gene3D" id="3.40.50.800">
    <property type="entry name" value="Anticodon-binding domain"/>
    <property type="match status" value="1"/>
</dbReference>
<dbReference type="InterPro" id="IPR007214">
    <property type="entry name" value="YbaK/aa-tRNA-synth-assoc-dom"/>
</dbReference>
<dbReference type="HAMAP" id="MF_01569">
    <property type="entry name" value="Pro_tRNA_synth_type1"/>
    <property type="match status" value="1"/>
</dbReference>
<dbReference type="PANTHER" id="PTHR42753:SF2">
    <property type="entry name" value="PROLINE--TRNA LIGASE"/>
    <property type="match status" value="1"/>
</dbReference>
<dbReference type="PRINTS" id="PR01046">
    <property type="entry name" value="TRNASYNTHPRO"/>
</dbReference>
<protein>
    <recommendedName>
        <fullName evidence="12">Proline--tRNA ligase</fullName>
        <ecNumber evidence="12">6.1.1.15</ecNumber>
    </recommendedName>
    <alternativeName>
        <fullName evidence="12">Prolyl-tRNA synthetase</fullName>
        <shortName evidence="12">ProRS</shortName>
    </alternativeName>
</protein>
<keyword evidence="7 12" id="KW-0648">Protein biosynthesis</keyword>
<evidence type="ECO:0000256" key="10">
    <source>
        <dbReference type="ARBA" id="ARBA00053664"/>
    </source>
</evidence>
<dbReference type="InterPro" id="IPR044140">
    <property type="entry name" value="ProRS_anticodon_short"/>
</dbReference>
<comment type="subunit">
    <text evidence="2 12">Homodimer.</text>
</comment>
<dbReference type="InterPro" id="IPR004154">
    <property type="entry name" value="Anticodon-bd"/>
</dbReference>
<reference evidence="14" key="1">
    <citation type="journal article" date="2014" name="Int. J. Syst. Evol. Microbiol.">
        <title>Complete genome sequence of Corynebacterium casei LMG S-19264T (=DSM 44701T), isolated from a smear-ripened cheese.</title>
        <authorList>
            <consortium name="US DOE Joint Genome Institute (JGI-PGF)"/>
            <person name="Walter F."/>
            <person name="Albersmeier A."/>
            <person name="Kalinowski J."/>
            <person name="Ruckert C."/>
        </authorList>
    </citation>
    <scope>NUCLEOTIDE SEQUENCE</scope>
    <source>
        <strain evidence="14">CGMCC 1.12153</strain>
    </source>
</reference>
<reference evidence="14" key="2">
    <citation type="submission" date="2020-09" db="EMBL/GenBank/DDBJ databases">
        <authorList>
            <person name="Sun Q."/>
            <person name="Zhou Y."/>
        </authorList>
    </citation>
    <scope>NUCLEOTIDE SEQUENCE</scope>
    <source>
        <strain evidence="14">CGMCC 1.12153</strain>
    </source>
</reference>
<dbReference type="FunFam" id="3.30.930.10:FF:000043">
    <property type="entry name" value="Proline--tRNA ligase"/>
    <property type="match status" value="1"/>
</dbReference>
<dbReference type="InterPro" id="IPR036621">
    <property type="entry name" value="Anticodon-bd_dom_sf"/>
</dbReference>
<gene>
    <name evidence="14" type="primary">proS1</name>
    <name evidence="12" type="synonym">proS</name>
    <name evidence="14" type="ORF">GCM10010954_06720</name>
</gene>
<name>A0A917AZJ6_HALAA</name>
<dbReference type="InterPro" id="IPR033730">
    <property type="entry name" value="ProRS_core_prok"/>
</dbReference>
<accession>A0A917AZJ6</accession>
<organism evidence="14 15">
    <name type="scientific">Halobacillus andaensis</name>
    <dbReference type="NCBI Taxonomy" id="1176239"/>
    <lineage>
        <taxon>Bacteria</taxon>
        <taxon>Bacillati</taxon>
        <taxon>Bacillota</taxon>
        <taxon>Bacilli</taxon>
        <taxon>Bacillales</taxon>
        <taxon>Bacillaceae</taxon>
        <taxon>Halobacillus</taxon>
    </lineage>
</organism>
<dbReference type="GO" id="GO:0005524">
    <property type="term" value="F:ATP binding"/>
    <property type="evidence" value="ECO:0007669"/>
    <property type="project" value="UniProtKB-UniRule"/>
</dbReference>
<evidence type="ECO:0000256" key="4">
    <source>
        <dbReference type="ARBA" id="ARBA00022598"/>
    </source>
</evidence>
<evidence type="ECO:0000259" key="13">
    <source>
        <dbReference type="PROSITE" id="PS50862"/>
    </source>
</evidence>
<evidence type="ECO:0000256" key="8">
    <source>
        <dbReference type="ARBA" id="ARBA00023146"/>
    </source>
</evidence>
<dbReference type="PIRSF" id="PIRSF001535">
    <property type="entry name" value="ProRS_1"/>
    <property type="match status" value="1"/>
</dbReference>
<evidence type="ECO:0000256" key="11">
    <source>
        <dbReference type="ARBA" id="ARBA00060755"/>
    </source>
</evidence>
<dbReference type="GO" id="GO:0002161">
    <property type="term" value="F:aminoacyl-tRNA deacylase activity"/>
    <property type="evidence" value="ECO:0007669"/>
    <property type="project" value="InterPro"/>
</dbReference>
<comment type="domain">
    <text evidence="12">Consists of three domains: the N-terminal catalytic domain, the editing domain and the C-terminal anticodon-binding domain.</text>
</comment>
<comment type="function">
    <text evidence="10 12">Catalyzes the attachment of proline to tRNA(Pro) in a two-step reaction: proline is first activated by ATP to form Pro-AMP and then transferred to the acceptor end of tRNA(Pro). As ProRS can inadvertently accommodate and process non-cognate amino acids such as alanine and cysteine, to avoid such errors it has two additional distinct editing activities against alanine. One activity is designated as 'pretransfer' editing and involves the tRNA(Pro)-independent hydrolysis of activated Ala-AMP. The other activity is designated 'posttransfer' editing and involves deacylation of mischarged Ala-tRNA(Pro). The misacylated Cys-tRNA(Pro) is not edited by ProRS.</text>
</comment>
<dbReference type="GO" id="GO:0016740">
    <property type="term" value="F:transferase activity"/>
    <property type="evidence" value="ECO:0007669"/>
    <property type="project" value="UniProtKB-ARBA"/>
</dbReference>
<comment type="catalytic activity">
    <reaction evidence="9 12">
        <text>tRNA(Pro) + L-proline + ATP = L-prolyl-tRNA(Pro) + AMP + diphosphate</text>
        <dbReference type="Rhea" id="RHEA:14305"/>
        <dbReference type="Rhea" id="RHEA-COMP:9700"/>
        <dbReference type="Rhea" id="RHEA-COMP:9702"/>
        <dbReference type="ChEBI" id="CHEBI:30616"/>
        <dbReference type="ChEBI" id="CHEBI:33019"/>
        <dbReference type="ChEBI" id="CHEBI:60039"/>
        <dbReference type="ChEBI" id="CHEBI:78442"/>
        <dbReference type="ChEBI" id="CHEBI:78532"/>
        <dbReference type="ChEBI" id="CHEBI:456215"/>
        <dbReference type="EC" id="6.1.1.15"/>
    </reaction>
</comment>
<evidence type="ECO:0000313" key="14">
    <source>
        <dbReference type="EMBL" id="GGF10779.1"/>
    </source>
</evidence>
<dbReference type="Pfam" id="PF03129">
    <property type="entry name" value="HGTP_anticodon"/>
    <property type="match status" value="1"/>
</dbReference>
<dbReference type="EMBL" id="BMEL01000001">
    <property type="protein sequence ID" value="GGF10779.1"/>
    <property type="molecule type" value="Genomic_DNA"/>
</dbReference>
<evidence type="ECO:0000256" key="12">
    <source>
        <dbReference type="HAMAP-Rule" id="MF_01569"/>
    </source>
</evidence>
<dbReference type="SUPFAM" id="SSF55681">
    <property type="entry name" value="Class II aaRS and biotin synthetases"/>
    <property type="match status" value="1"/>
</dbReference>
<evidence type="ECO:0000256" key="1">
    <source>
        <dbReference type="ARBA" id="ARBA00004496"/>
    </source>
</evidence>
<evidence type="ECO:0000256" key="6">
    <source>
        <dbReference type="ARBA" id="ARBA00022840"/>
    </source>
</evidence>
<feature type="domain" description="Aminoacyl-transfer RNA synthetases class-II family profile" evidence="13">
    <location>
        <begin position="33"/>
        <end position="465"/>
    </location>
</feature>
<evidence type="ECO:0000313" key="15">
    <source>
        <dbReference type="Proteomes" id="UP000660110"/>
    </source>
</evidence>
<dbReference type="EC" id="6.1.1.15" evidence="12"/>
<evidence type="ECO:0000256" key="5">
    <source>
        <dbReference type="ARBA" id="ARBA00022741"/>
    </source>
</evidence>
<sequence>MKQSQMLIPTLKENPADAEIKSHQLLVRAGYIRQIASGVYSFLPLGRRVLRKVEDIVREEMDKAGAHELMMSALQPAELWKESGRWNTYGSELMRLHDRHEREFALGATHEEVITSLVRDSIKSYKRLPLMVYQIQNKFRDEKRPRFGLLRGREFLMKDAYSFNESFESLDESYDQMFRAYSNVFSRCGLDFRAVIADSGQMGGKDTHEFMVLSEVGEDVIAYSDTSDYAANIEMAPVVMTYESSDETEKELEKTATPDQRTMQEVADYLGHGLAEGLKSIMFKVDEQFVMVVTRGDHEVNDIKLKNFYDADIVELASEEDTRQLLGTGFGSLGPVNVPEDVEVVADYAVEKLANVTCGANEEGYHYVNVNPGRDFKVKAYTDLRFIEEGDPSPDGQGNIKFARGIEVGHVFKLGTFYAENMNATYLDDQGKSQTMVMGSYGIGVSRTLAAIVEQYHDERGITWPSHIAPYQVHVLSLNPKKEEQKELADELYEQLQSTGIEVLYDDRKERAGVKFADSDLFGIPLRITVGKRAGEGIVEVKERQSGKQDELEQTAVIDFVRQWFSKE</sequence>
<comment type="caution">
    <text evidence="14">The sequence shown here is derived from an EMBL/GenBank/DDBJ whole genome shotgun (WGS) entry which is preliminary data.</text>
</comment>
<dbReference type="PANTHER" id="PTHR42753">
    <property type="entry name" value="MITOCHONDRIAL RIBOSOME PROTEIN L39/PROLYL-TRNA LIGASE FAMILY MEMBER"/>
    <property type="match status" value="1"/>
</dbReference>
<dbReference type="InterPro" id="IPR050062">
    <property type="entry name" value="Pro-tRNA_synthetase"/>
</dbReference>
<dbReference type="Pfam" id="PF04073">
    <property type="entry name" value="tRNA_edit"/>
    <property type="match status" value="1"/>
</dbReference>
<dbReference type="CDD" id="cd00779">
    <property type="entry name" value="ProRS_core_prok"/>
    <property type="match status" value="1"/>
</dbReference>
<dbReference type="InterPro" id="IPR036754">
    <property type="entry name" value="YbaK/aa-tRNA-synt-asso_dom_sf"/>
</dbReference>
<dbReference type="GO" id="GO:0006433">
    <property type="term" value="P:prolyl-tRNA aminoacylation"/>
    <property type="evidence" value="ECO:0007669"/>
    <property type="project" value="UniProtKB-UniRule"/>
</dbReference>
<dbReference type="Pfam" id="PF00587">
    <property type="entry name" value="tRNA-synt_2b"/>
    <property type="match status" value="1"/>
</dbReference>
<dbReference type="RefSeq" id="WP_188376041.1">
    <property type="nucleotide sequence ID" value="NZ_BMEL01000001.1"/>
</dbReference>
<dbReference type="GO" id="GO:0140096">
    <property type="term" value="F:catalytic activity, acting on a protein"/>
    <property type="evidence" value="ECO:0007669"/>
    <property type="project" value="UniProtKB-ARBA"/>
</dbReference>
<evidence type="ECO:0000256" key="7">
    <source>
        <dbReference type="ARBA" id="ARBA00022917"/>
    </source>
</evidence>
<keyword evidence="15" id="KW-1185">Reference proteome</keyword>